<accession>A0A2M7BDT0</accession>
<dbReference type="GO" id="GO:0016780">
    <property type="term" value="F:phosphotransferase activity, for other substituted phosphate groups"/>
    <property type="evidence" value="ECO:0007669"/>
    <property type="project" value="TreeGrafter"/>
</dbReference>
<evidence type="ECO:0000256" key="4">
    <source>
        <dbReference type="ARBA" id="ARBA00022679"/>
    </source>
</evidence>
<comment type="subcellular location">
    <subcellularLocation>
        <location evidence="1">Cell membrane</location>
    </subcellularLocation>
</comment>
<proteinExistence type="inferred from homology"/>
<evidence type="ECO:0000313" key="11">
    <source>
        <dbReference type="Proteomes" id="UP000229631"/>
    </source>
</evidence>
<evidence type="ECO:0000256" key="1">
    <source>
        <dbReference type="ARBA" id="ARBA00004236"/>
    </source>
</evidence>
<evidence type="ECO:0000256" key="6">
    <source>
        <dbReference type="ARBA" id="ARBA00022989"/>
    </source>
</evidence>
<dbReference type="PANTHER" id="PTHR30576:SF4">
    <property type="entry name" value="UNDECAPRENYL-PHOSPHATE GALACTOSE PHOSPHOTRANSFERASE"/>
    <property type="match status" value="1"/>
</dbReference>
<keyword evidence="7 8" id="KW-0472">Membrane</keyword>
<dbReference type="EMBL" id="PEVC01000025">
    <property type="protein sequence ID" value="PIV01268.1"/>
    <property type="molecule type" value="Genomic_DNA"/>
</dbReference>
<keyword evidence="6 8" id="KW-1133">Transmembrane helix</keyword>
<comment type="caution">
    <text evidence="10">The sequence shown here is derived from an EMBL/GenBank/DDBJ whole genome shotgun (WGS) entry which is preliminary data.</text>
</comment>
<evidence type="ECO:0000256" key="7">
    <source>
        <dbReference type="ARBA" id="ARBA00023136"/>
    </source>
</evidence>
<keyword evidence="5 8" id="KW-0812">Transmembrane</keyword>
<dbReference type="Proteomes" id="UP000229631">
    <property type="component" value="Unassembled WGS sequence"/>
</dbReference>
<comment type="similarity">
    <text evidence="2">Belongs to the bacterial sugar transferase family.</text>
</comment>
<gene>
    <name evidence="10" type="ORF">COS54_01240</name>
</gene>
<reference evidence="11" key="1">
    <citation type="submission" date="2017-09" db="EMBL/GenBank/DDBJ databases">
        <title>Depth-based differentiation of microbial function through sediment-hosted aquifers and enrichment of novel symbionts in the deep terrestrial subsurface.</title>
        <authorList>
            <person name="Probst A.J."/>
            <person name="Ladd B."/>
            <person name="Jarett J.K."/>
            <person name="Geller-Mcgrath D.E."/>
            <person name="Sieber C.M.K."/>
            <person name="Emerson J.B."/>
            <person name="Anantharaman K."/>
            <person name="Thomas B.C."/>
            <person name="Malmstrom R."/>
            <person name="Stieglmeier M."/>
            <person name="Klingl A."/>
            <person name="Woyke T."/>
            <person name="Ryan C.M."/>
            <person name="Banfield J.F."/>
        </authorList>
    </citation>
    <scope>NUCLEOTIDE SEQUENCE [LARGE SCALE GENOMIC DNA]</scope>
</reference>
<feature type="transmembrane region" description="Helical" evidence="8">
    <location>
        <begin position="12"/>
        <end position="33"/>
    </location>
</feature>
<evidence type="ECO:0000256" key="3">
    <source>
        <dbReference type="ARBA" id="ARBA00022475"/>
    </source>
</evidence>
<keyword evidence="4" id="KW-0808">Transferase</keyword>
<dbReference type="AlphaFoldDB" id="A0A2M7BDT0"/>
<protein>
    <submittedName>
        <fullName evidence="10">Multidrug MFS transporter</fullName>
    </submittedName>
</protein>
<evidence type="ECO:0000256" key="2">
    <source>
        <dbReference type="ARBA" id="ARBA00006464"/>
    </source>
</evidence>
<dbReference type="GO" id="GO:0005886">
    <property type="term" value="C:plasma membrane"/>
    <property type="evidence" value="ECO:0007669"/>
    <property type="project" value="UniProtKB-SubCell"/>
</dbReference>
<sequence>MFYDILKRIMDIVCSIIAIIIFIPLLIITIIAIEIESPGTILADTPKRVGKDGKEFRLLKFRSMIPNAHKLLHTDPRFAKLLEEYKKSSYKLHHDPRVTKVGKFIRKHSIDEIPQLINVLIGDMSLVGPRPYYPFELSEQQEKYPQTKKLVKEVMKVKPGITGQWQVSGRSEINFDKRIEMDAEYVRRQSIFYDLIILIKSPLAMITGRGAV</sequence>
<feature type="domain" description="Bacterial sugar transferase" evidence="9">
    <location>
        <begin position="7"/>
        <end position="206"/>
    </location>
</feature>
<evidence type="ECO:0000259" key="9">
    <source>
        <dbReference type="Pfam" id="PF02397"/>
    </source>
</evidence>
<name>A0A2M7BDT0_9BACT</name>
<evidence type="ECO:0000256" key="5">
    <source>
        <dbReference type="ARBA" id="ARBA00022692"/>
    </source>
</evidence>
<evidence type="ECO:0000313" key="10">
    <source>
        <dbReference type="EMBL" id="PIV01268.1"/>
    </source>
</evidence>
<dbReference type="PANTHER" id="PTHR30576">
    <property type="entry name" value="COLANIC BIOSYNTHESIS UDP-GLUCOSE LIPID CARRIER TRANSFERASE"/>
    <property type="match status" value="1"/>
</dbReference>
<dbReference type="Pfam" id="PF02397">
    <property type="entry name" value="Bac_transf"/>
    <property type="match status" value="1"/>
</dbReference>
<keyword evidence="3" id="KW-1003">Cell membrane</keyword>
<organism evidence="10 11">
    <name type="scientific">Candidatus Shapirobacteria bacterium CG03_land_8_20_14_0_80_39_12</name>
    <dbReference type="NCBI Taxonomy" id="1974879"/>
    <lineage>
        <taxon>Bacteria</taxon>
        <taxon>Candidatus Shapironibacteriota</taxon>
    </lineage>
</organism>
<dbReference type="InterPro" id="IPR003362">
    <property type="entry name" value="Bact_transf"/>
</dbReference>
<evidence type="ECO:0000256" key="8">
    <source>
        <dbReference type="SAM" id="Phobius"/>
    </source>
</evidence>